<dbReference type="InterPro" id="IPR050109">
    <property type="entry name" value="HTH-type_TetR-like_transc_reg"/>
</dbReference>
<comment type="caution">
    <text evidence="4">The sequence shown here is derived from an EMBL/GenBank/DDBJ whole genome shotgun (WGS) entry which is preliminary data.</text>
</comment>
<dbReference type="GO" id="GO:0000976">
    <property type="term" value="F:transcription cis-regulatory region binding"/>
    <property type="evidence" value="ECO:0007669"/>
    <property type="project" value="TreeGrafter"/>
</dbReference>
<dbReference type="InterPro" id="IPR001647">
    <property type="entry name" value="HTH_TetR"/>
</dbReference>
<evidence type="ECO:0000259" key="3">
    <source>
        <dbReference type="PROSITE" id="PS50977"/>
    </source>
</evidence>
<sequence length="202" mass="21974">MDARLLPIAGPNPPERADAVRNRGLILEAARRILNDRGVDGLTMDLLAAEAGVGKGTIFRRFGSRSGLLLTLLNEFETDFQRRFMSGPAPLGPGALPIERLVAFGRERLALLEVQGDLLRAAEERPDLRYASAPRAAGAMHIHILLNQAGYDGDTAVLAFTLLSSLDATVVLYENRSANMSMQRLADGWEDVVRRVTAPRAS</sequence>
<evidence type="ECO:0000256" key="1">
    <source>
        <dbReference type="ARBA" id="ARBA00023125"/>
    </source>
</evidence>
<accession>A0A3E0WG30</accession>
<dbReference type="Proteomes" id="UP000257080">
    <property type="component" value="Unassembled WGS sequence"/>
</dbReference>
<name>A0A3E0WG30_9MICO</name>
<dbReference type="PRINTS" id="PR00455">
    <property type="entry name" value="HTHTETR"/>
</dbReference>
<reference evidence="4 5" key="1">
    <citation type="submission" date="2017-04" db="EMBL/GenBank/DDBJ databases">
        <title>Comparative genome analysis of Subtercola boreus.</title>
        <authorList>
            <person name="Cho Y.-J."/>
            <person name="Cho A."/>
            <person name="Kim O.-S."/>
            <person name="Lee J.-I."/>
        </authorList>
    </citation>
    <scope>NUCLEOTIDE SEQUENCE [LARGE SCALE GENOMIC DNA]</scope>
    <source>
        <strain evidence="4 5">P28004</strain>
    </source>
</reference>
<dbReference type="GO" id="GO:0003700">
    <property type="term" value="F:DNA-binding transcription factor activity"/>
    <property type="evidence" value="ECO:0007669"/>
    <property type="project" value="TreeGrafter"/>
</dbReference>
<dbReference type="Pfam" id="PF00440">
    <property type="entry name" value="TetR_N"/>
    <property type="match status" value="1"/>
</dbReference>
<evidence type="ECO:0000313" key="5">
    <source>
        <dbReference type="Proteomes" id="UP000257080"/>
    </source>
</evidence>
<gene>
    <name evidence="4" type="ORF">B7R25_00380</name>
</gene>
<organism evidence="4 5">
    <name type="scientific">Subtercola boreus</name>
    <dbReference type="NCBI Taxonomy" id="120213"/>
    <lineage>
        <taxon>Bacteria</taxon>
        <taxon>Bacillati</taxon>
        <taxon>Actinomycetota</taxon>
        <taxon>Actinomycetes</taxon>
        <taxon>Micrococcales</taxon>
        <taxon>Microbacteriaceae</taxon>
        <taxon>Subtercola</taxon>
    </lineage>
</organism>
<dbReference type="InterPro" id="IPR009057">
    <property type="entry name" value="Homeodomain-like_sf"/>
</dbReference>
<proteinExistence type="predicted"/>
<dbReference type="OrthoDB" id="4542210at2"/>
<evidence type="ECO:0000313" key="4">
    <source>
        <dbReference type="EMBL" id="RFA29487.1"/>
    </source>
</evidence>
<evidence type="ECO:0000256" key="2">
    <source>
        <dbReference type="PROSITE-ProRule" id="PRU00335"/>
    </source>
</evidence>
<dbReference type="SUPFAM" id="SSF46689">
    <property type="entry name" value="Homeodomain-like"/>
    <property type="match status" value="1"/>
</dbReference>
<dbReference type="PANTHER" id="PTHR30055">
    <property type="entry name" value="HTH-TYPE TRANSCRIPTIONAL REGULATOR RUTR"/>
    <property type="match status" value="1"/>
</dbReference>
<dbReference type="PROSITE" id="PS50977">
    <property type="entry name" value="HTH_TETR_2"/>
    <property type="match status" value="1"/>
</dbReference>
<feature type="domain" description="HTH tetR-type" evidence="3">
    <location>
        <begin position="20"/>
        <end position="80"/>
    </location>
</feature>
<protein>
    <submittedName>
        <fullName evidence="4">TetR family transcriptional regulator</fullName>
    </submittedName>
</protein>
<dbReference type="Gene3D" id="1.10.357.10">
    <property type="entry name" value="Tetracycline Repressor, domain 2"/>
    <property type="match status" value="1"/>
</dbReference>
<dbReference type="EMBL" id="NBXE01000002">
    <property type="protein sequence ID" value="RFA29487.1"/>
    <property type="molecule type" value="Genomic_DNA"/>
</dbReference>
<dbReference type="RefSeq" id="WP_116417011.1">
    <property type="nucleotide sequence ID" value="NZ_NBXC01000002.1"/>
</dbReference>
<feature type="DNA-binding region" description="H-T-H motif" evidence="2">
    <location>
        <begin position="43"/>
        <end position="62"/>
    </location>
</feature>
<dbReference type="PANTHER" id="PTHR30055:SF209">
    <property type="entry name" value="POSSIBLE TRANSCRIPTIONAL REGULATORY PROTEIN (PROBABLY TETR-FAMILY)"/>
    <property type="match status" value="1"/>
</dbReference>
<keyword evidence="1 2" id="KW-0238">DNA-binding</keyword>
<dbReference type="AlphaFoldDB" id="A0A3E0WG30"/>